<accession>V4LT04</accession>
<dbReference type="Gene3D" id="1.20.1280.50">
    <property type="match status" value="1"/>
</dbReference>
<dbReference type="InterPro" id="IPR036047">
    <property type="entry name" value="F-box-like_dom_sf"/>
</dbReference>
<dbReference type="OMA" id="SECEHLE"/>
<evidence type="ECO:0000313" key="2">
    <source>
        <dbReference type="EMBL" id="ESQ42978.1"/>
    </source>
</evidence>
<evidence type="ECO:0000313" key="3">
    <source>
        <dbReference type="Proteomes" id="UP000030689"/>
    </source>
</evidence>
<dbReference type="InterPro" id="IPR050232">
    <property type="entry name" value="FBL13/AtMIF1-like"/>
</dbReference>
<gene>
    <name evidence="2" type="ORF">EUTSA_v10015513mg</name>
</gene>
<reference evidence="2 3" key="1">
    <citation type="journal article" date="2013" name="Front. Plant Sci.">
        <title>The Reference Genome of the Halophytic Plant Eutrema salsugineum.</title>
        <authorList>
            <person name="Yang R."/>
            <person name="Jarvis D.E."/>
            <person name="Chen H."/>
            <person name="Beilstein M.A."/>
            <person name="Grimwood J."/>
            <person name="Jenkins J."/>
            <person name="Shu S."/>
            <person name="Prochnik S."/>
            <person name="Xin M."/>
            <person name="Ma C."/>
            <person name="Schmutz J."/>
            <person name="Wing R.A."/>
            <person name="Mitchell-Olds T."/>
            <person name="Schumaker K.S."/>
            <person name="Wang X."/>
        </authorList>
    </citation>
    <scope>NUCLEOTIDE SEQUENCE [LARGE SCALE GENOMIC DNA]</scope>
</reference>
<dbReference type="InterPro" id="IPR001810">
    <property type="entry name" value="F-box_dom"/>
</dbReference>
<dbReference type="Pfam" id="PF00646">
    <property type="entry name" value="F-box"/>
    <property type="match status" value="1"/>
</dbReference>
<feature type="domain" description="F-box" evidence="1">
    <location>
        <begin position="7"/>
        <end position="55"/>
    </location>
</feature>
<dbReference type="PANTHER" id="PTHR31900">
    <property type="entry name" value="F-BOX/RNI SUPERFAMILY PROTEIN-RELATED"/>
    <property type="match status" value="1"/>
</dbReference>
<dbReference type="PROSITE" id="PS50181">
    <property type="entry name" value="FBOX"/>
    <property type="match status" value="1"/>
</dbReference>
<dbReference type="EMBL" id="KI517464">
    <property type="protein sequence ID" value="ESQ42978.1"/>
    <property type="molecule type" value="Genomic_DNA"/>
</dbReference>
<dbReference type="SUPFAM" id="SSF52047">
    <property type="entry name" value="RNI-like"/>
    <property type="match status" value="1"/>
</dbReference>
<dbReference type="eggNOG" id="ENOG502QVFC">
    <property type="taxonomic scope" value="Eukaryota"/>
</dbReference>
<keyword evidence="3" id="KW-1185">Reference proteome</keyword>
<dbReference type="KEGG" id="eus:EUTSA_v10015513mg"/>
<dbReference type="PANTHER" id="PTHR31900:SF34">
    <property type="entry name" value="EMB|CAB62440.1-RELATED"/>
    <property type="match status" value="1"/>
</dbReference>
<proteinExistence type="predicted"/>
<dbReference type="InterPro" id="IPR053781">
    <property type="entry name" value="F-box_AtFBL13-like"/>
</dbReference>
<dbReference type="CDD" id="cd22160">
    <property type="entry name" value="F-box_AtFBL13-like"/>
    <property type="match status" value="1"/>
</dbReference>
<protein>
    <recommendedName>
        <fullName evidence="1">F-box domain-containing protein</fullName>
    </recommendedName>
</protein>
<evidence type="ECO:0000259" key="1">
    <source>
        <dbReference type="PROSITE" id="PS50181"/>
    </source>
</evidence>
<dbReference type="SUPFAM" id="SSF81383">
    <property type="entry name" value="F-box domain"/>
    <property type="match status" value="1"/>
</dbReference>
<sequence length="453" mass="52179">MDSSAQPDRFSNLPDVLLVLIISCLPFKDCIKTSVLSKRWRYLCLQTTNVSFKESDFVNPTLDETSWISARHAFIDYACRWVDRIQDQDVESFEISISRPSIYMSVIESLIAFAVGKQVKKLVLDFSKPIWKTTRDVHEYLDLTVEVPESVYNLTSLESLTVRACRTFDPLRFKDVGIFKSLSFGYMRLENLEPLLSKASGLESLSINECWGLDFKKIAGNMREVAFKNCDFPWTTCSFNLPKVDIFKYSGDIFCFHFEGMNTNMKEVHLDFGVLGEYDDELDDENTLKVCSYLLQAIHESDHPMHMLRPVKTQHLVLKTKLEPREFHGIRLFLKNCPDLESLTFEMLPPSPITRFTSYEGSDPRVYWLYNITYNCMRKTLKTVVVKNFKCGPNELNVLKYLIRSGSGLGSGPVLEKVEIFVSNGLDESQKMYAYEGAEMLQRISEHVQVSWA</sequence>
<dbReference type="Proteomes" id="UP000030689">
    <property type="component" value="Unassembled WGS sequence"/>
</dbReference>
<dbReference type="AlphaFoldDB" id="V4LT04"/>
<name>V4LT04_EUTSA</name>
<organism evidence="2 3">
    <name type="scientific">Eutrema salsugineum</name>
    <name type="common">Saltwater cress</name>
    <name type="synonym">Sisymbrium salsugineum</name>
    <dbReference type="NCBI Taxonomy" id="72664"/>
    <lineage>
        <taxon>Eukaryota</taxon>
        <taxon>Viridiplantae</taxon>
        <taxon>Streptophyta</taxon>
        <taxon>Embryophyta</taxon>
        <taxon>Tracheophyta</taxon>
        <taxon>Spermatophyta</taxon>
        <taxon>Magnoliopsida</taxon>
        <taxon>eudicotyledons</taxon>
        <taxon>Gunneridae</taxon>
        <taxon>Pentapetalae</taxon>
        <taxon>rosids</taxon>
        <taxon>malvids</taxon>
        <taxon>Brassicales</taxon>
        <taxon>Brassicaceae</taxon>
        <taxon>Eutremeae</taxon>
        <taxon>Eutrema</taxon>
    </lineage>
</organism>
<dbReference type="Gramene" id="ESQ42978">
    <property type="protein sequence ID" value="ESQ42978"/>
    <property type="gene ID" value="EUTSA_v10015513mg"/>
</dbReference>
<dbReference type="STRING" id="72664.V4LT04"/>